<organism evidence="1">
    <name type="scientific">hydrothermal vent metagenome</name>
    <dbReference type="NCBI Taxonomy" id="652676"/>
    <lineage>
        <taxon>unclassified sequences</taxon>
        <taxon>metagenomes</taxon>
        <taxon>ecological metagenomes</taxon>
    </lineage>
</organism>
<dbReference type="AlphaFoldDB" id="A0A3B1BRE5"/>
<dbReference type="EMBL" id="UOGD01000179">
    <property type="protein sequence ID" value="VAX20876.1"/>
    <property type="molecule type" value="Genomic_DNA"/>
</dbReference>
<evidence type="ECO:0008006" key="2">
    <source>
        <dbReference type="Google" id="ProtNLM"/>
    </source>
</evidence>
<dbReference type="Gene3D" id="3.40.91.80">
    <property type="match status" value="1"/>
</dbReference>
<evidence type="ECO:0000313" key="1">
    <source>
        <dbReference type="EMBL" id="VAX20876.1"/>
    </source>
</evidence>
<name>A0A3B1BRE5_9ZZZZ</name>
<sequence>MKSTEVLSKIQNRWHNVYWFSRMLINNDKYVAVGKEPRLLSTIASSLRLIAKENISKQDTLILQKQTLRNIIEERYKRTSSRTGRVKKMLNDLDKEIQTPEDIDVFILTCENIMLPLYQAIANIPSDDKEFTLSIAKAYLDIQGEDGLATVIKLWDDLGVKGCLTVERTEIVRAFATLRVLLTKDKSITEEERDIILTTFTQEFERRAGQKRKKRAGGSLEDVTDFILEYYKIKRATAPEHFQADIEVDNWIKTKDGWMIGISCKRTIRERWKQVSSAEASVLSKFKIKYIYHIVTYDEDLSDDKLTLLGIQRHIFYLPDNSRRLKYASGHVGLKDYVRPISQLIKDIKKQTS</sequence>
<proteinExistence type="predicted"/>
<gene>
    <name evidence="1" type="ORF">MNBD_IGNAVI01-360</name>
</gene>
<protein>
    <recommendedName>
        <fullName evidence="2">Restriction endonuclease type II EcoRII C-terminal domain-containing protein</fullName>
    </recommendedName>
</protein>
<dbReference type="InterPro" id="IPR011335">
    <property type="entry name" value="Restrct_endonuc-II-like"/>
</dbReference>
<accession>A0A3B1BRE5</accession>
<reference evidence="1" key="1">
    <citation type="submission" date="2018-06" db="EMBL/GenBank/DDBJ databases">
        <authorList>
            <person name="Zhirakovskaya E."/>
        </authorList>
    </citation>
    <scope>NUCLEOTIDE SEQUENCE</scope>
</reference>
<dbReference type="InterPro" id="IPR038365">
    <property type="entry name" value="EcoRII_C_sf"/>
</dbReference>
<dbReference type="SUPFAM" id="SSF52980">
    <property type="entry name" value="Restriction endonuclease-like"/>
    <property type="match status" value="1"/>
</dbReference>